<feature type="chain" id="PRO_5030700828" evidence="2">
    <location>
        <begin position="19"/>
        <end position="156"/>
    </location>
</feature>
<organism evidence="3 4">
    <name type="scientific">Plantimonas leprariae</name>
    <dbReference type="NCBI Taxonomy" id="2615207"/>
    <lineage>
        <taxon>Bacteria</taxon>
        <taxon>Pseudomonadati</taxon>
        <taxon>Pseudomonadota</taxon>
        <taxon>Alphaproteobacteria</taxon>
        <taxon>Hyphomicrobiales</taxon>
        <taxon>Aurantimonadaceae</taxon>
        <taxon>Plantimonas</taxon>
    </lineage>
</organism>
<gene>
    <name evidence="3" type="ORF">F6X38_08445</name>
</gene>
<dbReference type="EMBL" id="VZDO01000005">
    <property type="protein sequence ID" value="KAB0680207.1"/>
    <property type="molecule type" value="Genomic_DNA"/>
</dbReference>
<comment type="caution">
    <text evidence="3">The sequence shown here is derived from an EMBL/GenBank/DDBJ whole genome shotgun (WGS) entry which is preliminary data.</text>
</comment>
<keyword evidence="4" id="KW-1185">Reference proteome</keyword>
<name>A0A7V7PQ60_9HYPH</name>
<proteinExistence type="predicted"/>
<dbReference type="RefSeq" id="WP_150969280.1">
    <property type="nucleotide sequence ID" value="NZ_VZDO01000005.1"/>
</dbReference>
<evidence type="ECO:0000256" key="2">
    <source>
        <dbReference type="SAM" id="SignalP"/>
    </source>
</evidence>
<evidence type="ECO:0000256" key="1">
    <source>
        <dbReference type="SAM" id="MobiDB-lite"/>
    </source>
</evidence>
<feature type="signal peptide" evidence="2">
    <location>
        <begin position="1"/>
        <end position="18"/>
    </location>
</feature>
<evidence type="ECO:0000313" key="4">
    <source>
        <dbReference type="Proteomes" id="UP000432089"/>
    </source>
</evidence>
<dbReference type="AlphaFoldDB" id="A0A7V7PQ60"/>
<dbReference type="Proteomes" id="UP000432089">
    <property type="component" value="Unassembled WGS sequence"/>
</dbReference>
<keyword evidence="2" id="KW-0732">Signal</keyword>
<accession>A0A7V7PQ60</accession>
<reference evidence="3 4" key="1">
    <citation type="submission" date="2019-09" db="EMBL/GenBank/DDBJ databases">
        <title>YIM 132180 draft genome.</title>
        <authorList>
            <person name="Zhang K."/>
        </authorList>
    </citation>
    <scope>NUCLEOTIDE SEQUENCE [LARGE SCALE GENOMIC DNA]</scope>
    <source>
        <strain evidence="3 4">YIM 132180</strain>
    </source>
</reference>
<sequence>MKAAIVLALLLAAAPAAAQSLVPGPNQPGRYQMQPVPGGVARLDTVTGDVSLCRVEGGALKCRPSEDADDTAAAPPADDGAEGDDGKDQSRRDSGAYEDDEASPNPSTTERAGRDDTDAELDKAIGRVKRVFRAFRDIAREFEHEDGGSETSPDRT</sequence>
<protein>
    <submittedName>
        <fullName evidence="3">Uncharacterized protein</fullName>
    </submittedName>
</protein>
<feature type="region of interest" description="Disordered" evidence="1">
    <location>
        <begin position="61"/>
        <end position="121"/>
    </location>
</feature>
<evidence type="ECO:0000313" key="3">
    <source>
        <dbReference type="EMBL" id="KAB0680207.1"/>
    </source>
</evidence>
<feature type="compositionally biased region" description="Basic and acidic residues" evidence="1">
    <location>
        <begin position="111"/>
        <end position="121"/>
    </location>
</feature>
<feature type="compositionally biased region" description="Basic and acidic residues" evidence="1">
    <location>
        <begin position="84"/>
        <end position="95"/>
    </location>
</feature>